<evidence type="ECO:0000313" key="4">
    <source>
        <dbReference type="EMBL" id="GAG29840.1"/>
    </source>
</evidence>
<keyword evidence="2" id="KW-0501">Molybdenum cofactor biosynthesis</keyword>
<dbReference type="PROSITE" id="PS01078">
    <property type="entry name" value="MOCF_BIOSYNTHESIS_1"/>
    <property type="match status" value="1"/>
</dbReference>
<dbReference type="PANTHER" id="PTHR43764">
    <property type="entry name" value="MOLYBDENUM COFACTOR BIOSYNTHESIS"/>
    <property type="match status" value="1"/>
</dbReference>
<sequence length="126" mass="13595">MAWRVGILTVSDKGARGERVDTSGEAVREMLASMEATVEHYEVVPDEKEVIASRLREWADEGDLALIVTNGGTGLSPRDVTPEATLAVVERLVPGMAEAVRQEGLKHTPMAMISRAVVGVRGRTLI</sequence>
<dbReference type="InterPro" id="IPR051920">
    <property type="entry name" value="MPT_Adenylyltrnsfr/MoaC-Rel"/>
</dbReference>
<dbReference type="CDD" id="cd00886">
    <property type="entry name" value="MogA_MoaB"/>
    <property type="match status" value="1"/>
</dbReference>
<dbReference type="InterPro" id="IPR008284">
    <property type="entry name" value="MoCF_biosynth_CS"/>
</dbReference>
<dbReference type="Pfam" id="PF00994">
    <property type="entry name" value="MoCF_biosynth"/>
    <property type="match status" value="1"/>
</dbReference>
<dbReference type="SMART" id="SM00852">
    <property type="entry name" value="MoCF_biosynth"/>
    <property type="match status" value="1"/>
</dbReference>
<dbReference type="Gene3D" id="3.40.980.10">
    <property type="entry name" value="MoaB/Mog-like domain"/>
    <property type="match status" value="1"/>
</dbReference>
<dbReference type="PANTHER" id="PTHR43764:SF1">
    <property type="entry name" value="MOLYBDOPTERIN MOLYBDOTRANSFERASE"/>
    <property type="match status" value="1"/>
</dbReference>
<evidence type="ECO:0000259" key="3">
    <source>
        <dbReference type="SMART" id="SM00852"/>
    </source>
</evidence>
<evidence type="ECO:0000256" key="1">
    <source>
        <dbReference type="ARBA" id="ARBA00005046"/>
    </source>
</evidence>
<comment type="caution">
    <text evidence="4">The sequence shown here is derived from an EMBL/GenBank/DDBJ whole genome shotgun (WGS) entry which is preliminary data.</text>
</comment>
<accession>X0WGM3</accession>
<evidence type="ECO:0000256" key="2">
    <source>
        <dbReference type="ARBA" id="ARBA00023150"/>
    </source>
</evidence>
<dbReference type="AlphaFoldDB" id="X0WGM3"/>
<protein>
    <recommendedName>
        <fullName evidence="3">MoaB/Mog domain-containing protein</fullName>
    </recommendedName>
</protein>
<name>X0WGM3_9ZZZZ</name>
<gene>
    <name evidence="4" type="ORF">S01H1_73527</name>
</gene>
<feature type="domain" description="MoaB/Mog" evidence="3">
    <location>
        <begin position="6"/>
        <end position="124"/>
    </location>
</feature>
<dbReference type="GO" id="GO:0006777">
    <property type="term" value="P:Mo-molybdopterin cofactor biosynthetic process"/>
    <property type="evidence" value="ECO:0007669"/>
    <property type="project" value="UniProtKB-KW"/>
</dbReference>
<dbReference type="SUPFAM" id="SSF53218">
    <property type="entry name" value="Molybdenum cofactor biosynthesis proteins"/>
    <property type="match status" value="1"/>
</dbReference>
<dbReference type="InterPro" id="IPR001453">
    <property type="entry name" value="MoaB/Mog_dom"/>
</dbReference>
<dbReference type="EMBL" id="BARS01049135">
    <property type="protein sequence ID" value="GAG29840.1"/>
    <property type="molecule type" value="Genomic_DNA"/>
</dbReference>
<dbReference type="InterPro" id="IPR036425">
    <property type="entry name" value="MoaB/Mog-like_dom_sf"/>
</dbReference>
<reference evidence="4" key="1">
    <citation type="journal article" date="2014" name="Front. Microbiol.">
        <title>High frequency of phylogenetically diverse reductive dehalogenase-homologous genes in deep subseafloor sedimentary metagenomes.</title>
        <authorList>
            <person name="Kawai M."/>
            <person name="Futagami T."/>
            <person name="Toyoda A."/>
            <person name="Takaki Y."/>
            <person name="Nishi S."/>
            <person name="Hori S."/>
            <person name="Arai W."/>
            <person name="Tsubouchi T."/>
            <person name="Morono Y."/>
            <person name="Uchiyama I."/>
            <person name="Ito T."/>
            <person name="Fujiyama A."/>
            <person name="Inagaki F."/>
            <person name="Takami H."/>
        </authorList>
    </citation>
    <scope>NUCLEOTIDE SEQUENCE</scope>
    <source>
        <strain evidence="4">Expedition CK06-06</strain>
    </source>
</reference>
<organism evidence="4">
    <name type="scientific">marine sediment metagenome</name>
    <dbReference type="NCBI Taxonomy" id="412755"/>
    <lineage>
        <taxon>unclassified sequences</taxon>
        <taxon>metagenomes</taxon>
        <taxon>ecological metagenomes</taxon>
    </lineage>
</organism>
<dbReference type="NCBIfam" id="TIGR00177">
    <property type="entry name" value="molyb_syn"/>
    <property type="match status" value="1"/>
</dbReference>
<feature type="non-terminal residue" evidence="4">
    <location>
        <position position="126"/>
    </location>
</feature>
<proteinExistence type="predicted"/>
<comment type="pathway">
    <text evidence="1">Cofactor biosynthesis; molybdopterin biosynthesis.</text>
</comment>